<keyword evidence="3" id="KW-0479">Metal-binding</keyword>
<sequence length="219" mass="25415">MRVPPLKWSQPSGSQNKEELQYQNFGALPTTFSLRIPRLFRISNTYVRFDECVAPRAKRQGTFWYEIPFRPAKVNSREKERARMFLQISQLFLQEYTSERYRVITLVHKSLNHLPYAKMQCINRQAAEIDFLMLIIMERLPVLVELNIVCIKTVMVTGDNMLTALSVARDCDDHKISYASDLNESAESDGNTQIYFTKSDNQLLLNLLNSQPISAKYPI</sequence>
<protein>
    <submittedName>
        <fullName evidence="8">Putative cation-transporting ATPase 13A3</fullName>
    </submittedName>
</protein>
<dbReference type="GO" id="GO:0016020">
    <property type="term" value="C:membrane"/>
    <property type="evidence" value="ECO:0007669"/>
    <property type="project" value="UniProtKB-SubCell"/>
</dbReference>
<keyword evidence="4" id="KW-0547">Nucleotide-binding</keyword>
<reference evidence="8 9" key="1">
    <citation type="submission" date="2015-09" db="EMBL/GenBank/DDBJ databases">
        <title>Atta colombica WGS genome.</title>
        <authorList>
            <person name="Nygaard S."/>
            <person name="Hu H."/>
            <person name="Boomsma J."/>
            <person name="Zhang G."/>
        </authorList>
    </citation>
    <scope>NUCLEOTIDE SEQUENCE [LARGE SCALE GENOMIC DNA]</scope>
    <source>
        <strain evidence="8">Treedump-2</strain>
        <tissue evidence="8">Whole body</tissue>
    </source>
</reference>
<dbReference type="EMBL" id="KQ976504">
    <property type="protein sequence ID" value="KYM82944.1"/>
    <property type="molecule type" value="Genomic_DNA"/>
</dbReference>
<evidence type="ECO:0000256" key="5">
    <source>
        <dbReference type="ARBA" id="ARBA00022840"/>
    </source>
</evidence>
<evidence type="ECO:0000256" key="1">
    <source>
        <dbReference type="ARBA" id="ARBA00004141"/>
    </source>
</evidence>
<proteinExistence type="predicted"/>
<keyword evidence="9" id="KW-1185">Reference proteome</keyword>
<evidence type="ECO:0000313" key="8">
    <source>
        <dbReference type="EMBL" id="KYM82944.1"/>
    </source>
</evidence>
<keyword evidence="2" id="KW-0597">Phosphoprotein</keyword>
<dbReference type="GO" id="GO:0006874">
    <property type="term" value="P:intracellular calcium ion homeostasis"/>
    <property type="evidence" value="ECO:0007669"/>
    <property type="project" value="TreeGrafter"/>
</dbReference>
<dbReference type="PANTHER" id="PTHR45630:SF8">
    <property type="entry name" value="CATION-TRANSPORTING ATPASE"/>
    <property type="match status" value="1"/>
</dbReference>
<keyword evidence="6" id="KW-0460">Magnesium</keyword>
<dbReference type="GO" id="GO:0005524">
    <property type="term" value="F:ATP binding"/>
    <property type="evidence" value="ECO:0007669"/>
    <property type="project" value="UniProtKB-KW"/>
</dbReference>
<dbReference type="Proteomes" id="UP000078540">
    <property type="component" value="Unassembled WGS sequence"/>
</dbReference>
<evidence type="ECO:0000313" key="9">
    <source>
        <dbReference type="Proteomes" id="UP000078540"/>
    </source>
</evidence>
<dbReference type="GO" id="GO:0046872">
    <property type="term" value="F:metal ion binding"/>
    <property type="evidence" value="ECO:0007669"/>
    <property type="project" value="UniProtKB-KW"/>
</dbReference>
<dbReference type="GO" id="GO:0140358">
    <property type="term" value="F:P-type transmembrane transporter activity"/>
    <property type="evidence" value="ECO:0007669"/>
    <property type="project" value="InterPro"/>
</dbReference>
<dbReference type="GO" id="GO:0019829">
    <property type="term" value="F:ATPase-coupled monoatomic cation transmembrane transporter activity"/>
    <property type="evidence" value="ECO:0007669"/>
    <property type="project" value="TreeGrafter"/>
</dbReference>
<dbReference type="AlphaFoldDB" id="A0A195BFF9"/>
<comment type="subcellular location">
    <subcellularLocation>
        <location evidence="1">Membrane</location>
        <topology evidence="1">Multi-pass membrane protein</topology>
    </subcellularLocation>
</comment>
<organism evidence="8 9">
    <name type="scientific">Atta colombica</name>
    <dbReference type="NCBI Taxonomy" id="520822"/>
    <lineage>
        <taxon>Eukaryota</taxon>
        <taxon>Metazoa</taxon>
        <taxon>Ecdysozoa</taxon>
        <taxon>Arthropoda</taxon>
        <taxon>Hexapoda</taxon>
        <taxon>Insecta</taxon>
        <taxon>Pterygota</taxon>
        <taxon>Neoptera</taxon>
        <taxon>Endopterygota</taxon>
        <taxon>Hymenoptera</taxon>
        <taxon>Apocrita</taxon>
        <taxon>Aculeata</taxon>
        <taxon>Formicoidea</taxon>
        <taxon>Formicidae</taxon>
        <taxon>Myrmicinae</taxon>
        <taxon>Atta</taxon>
    </lineage>
</organism>
<evidence type="ECO:0000256" key="6">
    <source>
        <dbReference type="ARBA" id="ARBA00022842"/>
    </source>
</evidence>
<name>A0A195BFF9_9HYME</name>
<dbReference type="GO" id="GO:0015203">
    <property type="term" value="F:polyamine transmembrane transporter activity"/>
    <property type="evidence" value="ECO:0007669"/>
    <property type="project" value="TreeGrafter"/>
</dbReference>
<evidence type="ECO:0000256" key="2">
    <source>
        <dbReference type="ARBA" id="ARBA00022553"/>
    </source>
</evidence>
<evidence type="ECO:0000256" key="4">
    <source>
        <dbReference type="ARBA" id="ARBA00022741"/>
    </source>
</evidence>
<dbReference type="PANTHER" id="PTHR45630">
    <property type="entry name" value="CATION-TRANSPORTING ATPASE-RELATED"/>
    <property type="match status" value="1"/>
</dbReference>
<keyword evidence="7" id="KW-1278">Translocase</keyword>
<evidence type="ECO:0000256" key="7">
    <source>
        <dbReference type="ARBA" id="ARBA00022967"/>
    </source>
</evidence>
<evidence type="ECO:0000256" key="3">
    <source>
        <dbReference type="ARBA" id="ARBA00022723"/>
    </source>
</evidence>
<dbReference type="STRING" id="520822.A0A195BFF9"/>
<accession>A0A195BFF9</accession>
<dbReference type="InterPro" id="IPR006544">
    <property type="entry name" value="P-type_TPase_V"/>
</dbReference>
<gene>
    <name evidence="8" type="ORF">ALC53_06656</name>
</gene>
<keyword evidence="5" id="KW-0067">ATP-binding</keyword>